<name>A0A414K059_STRPA</name>
<proteinExistence type="predicted"/>
<comment type="caution">
    <text evidence="2">The sequence shown here is derived from an EMBL/GenBank/DDBJ whole genome shotgun (WGS) entry which is preliminary data.</text>
</comment>
<keyword evidence="1" id="KW-0812">Transmembrane</keyword>
<feature type="transmembrane region" description="Helical" evidence="1">
    <location>
        <begin position="56"/>
        <end position="79"/>
    </location>
</feature>
<protein>
    <submittedName>
        <fullName evidence="2">DUF2304 family protein</fullName>
    </submittedName>
</protein>
<dbReference type="Pfam" id="PF10066">
    <property type="entry name" value="DUF2304"/>
    <property type="match status" value="1"/>
</dbReference>
<dbReference type="RefSeq" id="WP_003011836.1">
    <property type="nucleotide sequence ID" value="NZ_JAQDHM010000001.1"/>
</dbReference>
<dbReference type="InterPro" id="IPR019277">
    <property type="entry name" value="DUF2304"/>
</dbReference>
<organism evidence="2 3">
    <name type="scientific">Streptococcus parasanguinis</name>
    <dbReference type="NCBI Taxonomy" id="1318"/>
    <lineage>
        <taxon>Bacteria</taxon>
        <taxon>Bacillati</taxon>
        <taxon>Bacillota</taxon>
        <taxon>Bacilli</taxon>
        <taxon>Lactobacillales</taxon>
        <taxon>Streptococcaceae</taxon>
        <taxon>Streptococcus</taxon>
    </lineage>
</organism>
<feature type="transmembrane region" description="Helical" evidence="1">
    <location>
        <begin position="34"/>
        <end position="50"/>
    </location>
</feature>
<gene>
    <name evidence="2" type="ORF">GMC73_01420</name>
</gene>
<keyword evidence="1" id="KW-0472">Membrane</keyword>
<reference evidence="2 3" key="1">
    <citation type="journal article" date="2019" name="Nat. Med.">
        <title>A library of human gut bacterial isolates paired with longitudinal multiomics data enables mechanistic microbiome research.</title>
        <authorList>
            <person name="Poyet M."/>
            <person name="Groussin M."/>
            <person name="Gibbons S.M."/>
            <person name="Avila-Pacheco J."/>
            <person name="Jiang X."/>
            <person name="Kearney S.M."/>
            <person name="Perrotta A.R."/>
            <person name="Berdy B."/>
            <person name="Zhao S."/>
            <person name="Lieberman T.D."/>
            <person name="Swanson P.K."/>
            <person name="Smith M."/>
            <person name="Roesemann S."/>
            <person name="Alexander J.E."/>
            <person name="Rich S.A."/>
            <person name="Livny J."/>
            <person name="Vlamakis H."/>
            <person name="Clish C."/>
            <person name="Bullock K."/>
            <person name="Deik A."/>
            <person name="Scott J."/>
            <person name="Pierce K.A."/>
            <person name="Xavier R.J."/>
            <person name="Alm E.J."/>
        </authorList>
    </citation>
    <scope>NUCLEOTIDE SEQUENCE [LARGE SCALE GENOMIC DNA]</scope>
    <source>
        <strain evidence="2 3">BIOML-A12</strain>
    </source>
</reference>
<keyword evidence="1" id="KW-1133">Transmembrane helix</keyword>
<accession>A0A414K059</accession>
<dbReference type="AlphaFoldDB" id="A0A414K059"/>
<evidence type="ECO:0000313" key="3">
    <source>
        <dbReference type="Proteomes" id="UP000460220"/>
    </source>
</evidence>
<dbReference type="EMBL" id="WMYY01000001">
    <property type="protein sequence ID" value="MTR65949.1"/>
    <property type="molecule type" value="Genomic_DNA"/>
</dbReference>
<sequence>MSIWFQVVLVFVSLGTCGFILQNIRKSRVQINDALFWIFFSLILLVFSIFPKLAEFIAASLGIASAVNFIFLFIIFLLLMNQFQLTVRVSKLDTKFKNLVQVIALNKNEEKDE</sequence>
<feature type="transmembrane region" description="Helical" evidence="1">
    <location>
        <begin position="6"/>
        <end position="22"/>
    </location>
</feature>
<evidence type="ECO:0000256" key="1">
    <source>
        <dbReference type="SAM" id="Phobius"/>
    </source>
</evidence>
<evidence type="ECO:0000313" key="2">
    <source>
        <dbReference type="EMBL" id="MTR65949.1"/>
    </source>
</evidence>
<dbReference type="Proteomes" id="UP000460220">
    <property type="component" value="Unassembled WGS sequence"/>
</dbReference>